<keyword evidence="2" id="KW-1185">Reference proteome</keyword>
<dbReference type="EMBL" id="JAZHXI010000007">
    <property type="protein sequence ID" value="KAL2069491.1"/>
    <property type="molecule type" value="Genomic_DNA"/>
</dbReference>
<accession>A0ABR4CHP6</accession>
<evidence type="ECO:0008006" key="3">
    <source>
        <dbReference type="Google" id="ProtNLM"/>
    </source>
</evidence>
<reference evidence="1 2" key="1">
    <citation type="journal article" date="2024" name="Commun. Biol.">
        <title>Comparative genomic analysis of thermophilic fungi reveals convergent evolutionary adaptations and gene losses.</title>
        <authorList>
            <person name="Steindorff A.S."/>
            <person name="Aguilar-Pontes M.V."/>
            <person name="Robinson A.J."/>
            <person name="Andreopoulos B."/>
            <person name="LaButti K."/>
            <person name="Kuo A."/>
            <person name="Mondo S."/>
            <person name="Riley R."/>
            <person name="Otillar R."/>
            <person name="Haridas S."/>
            <person name="Lipzen A."/>
            <person name="Grimwood J."/>
            <person name="Schmutz J."/>
            <person name="Clum A."/>
            <person name="Reid I.D."/>
            <person name="Moisan M.C."/>
            <person name="Butler G."/>
            <person name="Nguyen T.T.M."/>
            <person name="Dewar K."/>
            <person name="Conant G."/>
            <person name="Drula E."/>
            <person name="Henrissat B."/>
            <person name="Hansel C."/>
            <person name="Singer S."/>
            <person name="Hutchinson M.I."/>
            <person name="de Vries R.P."/>
            <person name="Natvig D.O."/>
            <person name="Powell A.J."/>
            <person name="Tsang A."/>
            <person name="Grigoriev I.V."/>
        </authorList>
    </citation>
    <scope>NUCLEOTIDE SEQUENCE [LARGE SCALE GENOMIC DNA]</scope>
    <source>
        <strain evidence="1 2">CBS 494.80</strain>
    </source>
</reference>
<organism evidence="1 2">
    <name type="scientific">Oculimacula yallundae</name>
    <dbReference type="NCBI Taxonomy" id="86028"/>
    <lineage>
        <taxon>Eukaryota</taxon>
        <taxon>Fungi</taxon>
        <taxon>Dikarya</taxon>
        <taxon>Ascomycota</taxon>
        <taxon>Pezizomycotina</taxon>
        <taxon>Leotiomycetes</taxon>
        <taxon>Helotiales</taxon>
        <taxon>Ploettnerulaceae</taxon>
        <taxon>Oculimacula</taxon>
    </lineage>
</organism>
<proteinExistence type="predicted"/>
<sequence>MVGSGLIDNFALGGEDEEREWFWATRLFSRVEKEAAKLLEDAMSKPYKKPLLSVPISSCGEMAISNAPILKLSVDHFSIISGYLELLDICSARLSSRELHFFLSPYLFRSIRFAPHQECLDLIDTVSKNSVLCSNIRSLHFDNTTFRKHGEIVSLDIHEFCRVQLRSTFEITTRSGFQYNSNTVERNVAVKHYQQLVADHKSICEDLELHLSRTFNLLPKVSTVILSNTFKIDSTPFHDKYKNAYRLNSVSRKWIRKDQMLALFGAISASKAQILKIKSEGYWTSRKYSRLNNCDFGDDDHIVGSIKYCIPDFETAVYAKEMQPIMLADNFQLNLDELALTQAIFNNLTHLELQLFSSEDMGTFDSDSLDTLSTKCWADLPKALQSLTHVTNLALDFNVRRRVDQQCLEYFAHDDLIELFSHPPITFPKLQTLSLSQFRSSGTTVKSFLERHTSIRDLKLKYVIDLEDLERCWDDPYNPLDLPSLPWMEALEVMRSYRLRRVHLKGIEGFCVGYHRYGVENESRTLASIHDYVLHGYGHNPLLQIRSRTRLDGSSPDWDEELW</sequence>
<evidence type="ECO:0000313" key="1">
    <source>
        <dbReference type="EMBL" id="KAL2069491.1"/>
    </source>
</evidence>
<evidence type="ECO:0000313" key="2">
    <source>
        <dbReference type="Proteomes" id="UP001595075"/>
    </source>
</evidence>
<dbReference type="Proteomes" id="UP001595075">
    <property type="component" value="Unassembled WGS sequence"/>
</dbReference>
<name>A0ABR4CHP6_9HELO</name>
<gene>
    <name evidence="1" type="ORF">VTL71DRAFT_14170</name>
</gene>
<protein>
    <recommendedName>
        <fullName evidence="3">F-box domain-containing protein</fullName>
    </recommendedName>
</protein>
<comment type="caution">
    <text evidence="1">The sequence shown here is derived from an EMBL/GenBank/DDBJ whole genome shotgun (WGS) entry which is preliminary data.</text>
</comment>